<dbReference type="Pfam" id="PF12069">
    <property type="entry name" value="DUF3549"/>
    <property type="match status" value="1"/>
</dbReference>
<sequence>MSESGTLSTLIEEANFKLRWFDLGRRLQSVPKSTAEAFEAGQKPWPHPYLRQAWTGLLLQPAEGGEPAVWFLRFPLDEQGKLQLQARDGLLRALAQELQQGPATESALQLDHLLQQSGLIYTPSTERQAAFHAHTGLLLKRPASTHYEAVLNYFRAPQESRWDNLALQGIADLTARWESEKALLLRQIAQVAAPVFINLCQCLENEPTNHQLVEAITARAGTTLAGDSPDYGVIAATIRGISYSPAKGLRQAFLQQLLLSPATAQSTELLTAIGSRCALDLEDRKLAKLWLNALARTRNQDTFNLLLSDLMFIPQIRASLLEALRDPQREEVLARAFGTFLHGPRPIH</sequence>
<protein>
    <submittedName>
        <fullName evidence="1">DUF3549 family protein</fullName>
    </submittedName>
</protein>
<dbReference type="EMBL" id="JBGMEK010000011">
    <property type="protein sequence ID" value="MFA0810727.1"/>
    <property type="molecule type" value="Genomic_DNA"/>
</dbReference>
<dbReference type="Proteomes" id="UP001569428">
    <property type="component" value="Unassembled WGS sequence"/>
</dbReference>
<evidence type="ECO:0000313" key="1">
    <source>
        <dbReference type="EMBL" id="MFA0810727.1"/>
    </source>
</evidence>
<comment type="caution">
    <text evidence="1">The sequence shown here is derived from an EMBL/GenBank/DDBJ whole genome shotgun (WGS) entry which is preliminary data.</text>
</comment>
<accession>A0ABV4NXG7</accession>
<gene>
    <name evidence="1" type="ORF">ACCI49_07315</name>
</gene>
<organism evidence="1 2">
    <name type="scientific">Microbulbifer epialgicus</name>
    <dbReference type="NCBI Taxonomy" id="393907"/>
    <lineage>
        <taxon>Bacteria</taxon>
        <taxon>Pseudomonadati</taxon>
        <taxon>Pseudomonadota</taxon>
        <taxon>Gammaproteobacteria</taxon>
        <taxon>Cellvibrionales</taxon>
        <taxon>Microbulbiferaceae</taxon>
        <taxon>Microbulbifer</taxon>
    </lineage>
</organism>
<keyword evidence="2" id="KW-1185">Reference proteome</keyword>
<dbReference type="RefSeq" id="WP_371838300.1">
    <property type="nucleotide sequence ID" value="NZ_JBGMEK010000011.1"/>
</dbReference>
<reference evidence="1 2" key="1">
    <citation type="submission" date="2024-08" db="EMBL/GenBank/DDBJ databases">
        <authorList>
            <person name="Ishaq N."/>
        </authorList>
    </citation>
    <scope>NUCLEOTIDE SEQUENCE [LARGE SCALE GENOMIC DNA]</scope>
    <source>
        <strain evidence="1 2">DSM 18651</strain>
    </source>
</reference>
<proteinExistence type="predicted"/>
<evidence type="ECO:0000313" key="2">
    <source>
        <dbReference type="Proteomes" id="UP001569428"/>
    </source>
</evidence>
<name>A0ABV4NXG7_9GAMM</name>
<dbReference type="InterPro" id="IPR021936">
    <property type="entry name" value="DUF3549"/>
</dbReference>